<feature type="transmembrane region" description="Helical" evidence="1">
    <location>
        <begin position="303"/>
        <end position="322"/>
    </location>
</feature>
<organism evidence="2 3">
    <name type="scientific">Merismopedia glauca CCAP 1448/3</name>
    <dbReference type="NCBI Taxonomy" id="1296344"/>
    <lineage>
        <taxon>Bacteria</taxon>
        <taxon>Bacillati</taxon>
        <taxon>Cyanobacteriota</taxon>
        <taxon>Cyanophyceae</taxon>
        <taxon>Synechococcales</taxon>
        <taxon>Merismopediaceae</taxon>
        <taxon>Merismopedia</taxon>
    </lineage>
</organism>
<proteinExistence type="predicted"/>
<keyword evidence="3" id="KW-1185">Reference proteome</keyword>
<feature type="transmembrane region" description="Helical" evidence="1">
    <location>
        <begin position="80"/>
        <end position="104"/>
    </location>
</feature>
<feature type="transmembrane region" description="Helical" evidence="1">
    <location>
        <begin position="176"/>
        <end position="194"/>
    </location>
</feature>
<evidence type="ECO:0000313" key="3">
    <source>
        <dbReference type="Proteomes" id="UP000238762"/>
    </source>
</evidence>
<dbReference type="EMBL" id="PVWJ01000010">
    <property type="protein sequence ID" value="PSB04614.1"/>
    <property type="molecule type" value="Genomic_DNA"/>
</dbReference>
<evidence type="ECO:0008006" key="4">
    <source>
        <dbReference type="Google" id="ProtNLM"/>
    </source>
</evidence>
<reference evidence="2 3" key="2">
    <citation type="submission" date="2018-03" db="EMBL/GenBank/DDBJ databases">
        <title>The ancient ancestry and fast evolution of plastids.</title>
        <authorList>
            <person name="Moore K.R."/>
            <person name="Magnabosco C."/>
            <person name="Momper L."/>
            <person name="Gold D.A."/>
            <person name="Bosak T."/>
            <person name="Fournier G.P."/>
        </authorList>
    </citation>
    <scope>NUCLEOTIDE SEQUENCE [LARGE SCALE GENOMIC DNA]</scope>
    <source>
        <strain evidence="2 3">CCAP 1448/3</strain>
    </source>
</reference>
<comment type="caution">
    <text evidence="2">The sequence shown here is derived from an EMBL/GenBank/DDBJ whole genome shotgun (WGS) entry which is preliminary data.</text>
</comment>
<feature type="transmembrane region" description="Helical" evidence="1">
    <location>
        <begin position="215"/>
        <end position="236"/>
    </location>
</feature>
<keyword evidence="1" id="KW-0812">Transmembrane</keyword>
<evidence type="ECO:0000256" key="1">
    <source>
        <dbReference type="SAM" id="Phobius"/>
    </source>
</evidence>
<sequence length="434" mass="46611">MPRRLGIFSLAVLLVSAHYGLGFLIGTAEQAMVLGAAGSLYAVSVSLGTLALMFLVKLYWTEVAPIWTLLGDRYGKAVKLGVALMSWASLIGIESVQIVAAAAILKVAGIPELPSMVALTVSFCVLSLLPVERASWVFRGLLLSNILALFYALWRLDGLGNYWRSPLEFLPQLHQISPTEIIGVGVSTILIVTIDMKCQQFVVQARNLRTGYLGTSLAAIALFCLAFLPSSVAIAAQKAQILPPDINLKAVIPFVLAWVGGGANQFWGIVFIIALVVPALGLGSNVLRVQNKMVFDWEVVPHFRGNHIVVAVINAILAFAIALKGGEIVSLIVCFYAAYLSAVWMPFLAYLLAYRGIYDFSVTSVRISLLCGALAAISALAIALFEPATILFNSAELTIMTVGMIAGSVSLLLSQLFIPIFANINPKNEELDRG</sequence>
<gene>
    <name evidence="2" type="ORF">C7B64_03135</name>
</gene>
<feature type="transmembrane region" description="Helical" evidence="1">
    <location>
        <begin position="256"/>
        <end position="282"/>
    </location>
</feature>
<protein>
    <recommendedName>
        <fullName evidence="4">Sodium:solute symporter</fullName>
    </recommendedName>
</protein>
<feature type="transmembrane region" description="Helical" evidence="1">
    <location>
        <begin position="397"/>
        <end position="418"/>
    </location>
</feature>
<name>A0A2T1C8Q1_9CYAN</name>
<feature type="transmembrane region" description="Helical" evidence="1">
    <location>
        <begin position="328"/>
        <end position="353"/>
    </location>
</feature>
<dbReference type="AlphaFoldDB" id="A0A2T1C8Q1"/>
<accession>A0A2T1C8Q1</accession>
<dbReference type="OrthoDB" id="449179at2"/>
<reference evidence="2 3" key="1">
    <citation type="submission" date="2018-02" db="EMBL/GenBank/DDBJ databases">
        <authorList>
            <person name="Cohen D.B."/>
            <person name="Kent A.D."/>
        </authorList>
    </citation>
    <scope>NUCLEOTIDE SEQUENCE [LARGE SCALE GENOMIC DNA]</scope>
    <source>
        <strain evidence="2 3">CCAP 1448/3</strain>
    </source>
</reference>
<feature type="transmembrane region" description="Helical" evidence="1">
    <location>
        <begin position="365"/>
        <end position="385"/>
    </location>
</feature>
<keyword evidence="1" id="KW-0472">Membrane</keyword>
<feature type="transmembrane region" description="Helical" evidence="1">
    <location>
        <begin position="136"/>
        <end position="156"/>
    </location>
</feature>
<feature type="transmembrane region" description="Helical" evidence="1">
    <location>
        <begin position="38"/>
        <end position="60"/>
    </location>
</feature>
<dbReference type="Proteomes" id="UP000238762">
    <property type="component" value="Unassembled WGS sequence"/>
</dbReference>
<keyword evidence="1" id="KW-1133">Transmembrane helix</keyword>
<feature type="transmembrane region" description="Helical" evidence="1">
    <location>
        <begin position="110"/>
        <end position="129"/>
    </location>
</feature>
<evidence type="ECO:0000313" key="2">
    <source>
        <dbReference type="EMBL" id="PSB04614.1"/>
    </source>
</evidence>